<evidence type="ECO:0000313" key="3">
    <source>
        <dbReference type="Proteomes" id="UP000183685"/>
    </source>
</evidence>
<evidence type="ECO:0000313" key="2">
    <source>
        <dbReference type="EMBL" id="SDE19421.1"/>
    </source>
</evidence>
<dbReference type="AlphaFoldDB" id="A0A1G7AXC8"/>
<reference evidence="2 3" key="1">
    <citation type="submission" date="2016-10" db="EMBL/GenBank/DDBJ databases">
        <authorList>
            <person name="de Groot N.N."/>
        </authorList>
    </citation>
    <scope>NUCLEOTIDE SEQUENCE [LARGE SCALE GENOMIC DNA]</scope>
    <source>
        <strain evidence="2 3">CGMCC 1.9109</strain>
    </source>
</reference>
<keyword evidence="1" id="KW-0472">Membrane</keyword>
<feature type="transmembrane region" description="Helical" evidence="1">
    <location>
        <begin position="6"/>
        <end position="30"/>
    </location>
</feature>
<evidence type="ECO:0000256" key="1">
    <source>
        <dbReference type="SAM" id="Phobius"/>
    </source>
</evidence>
<dbReference type="EMBL" id="FNAK01000005">
    <property type="protein sequence ID" value="SDE19421.1"/>
    <property type="molecule type" value="Genomic_DNA"/>
</dbReference>
<keyword evidence="1" id="KW-1133">Transmembrane helix</keyword>
<dbReference type="Proteomes" id="UP000183685">
    <property type="component" value="Unassembled WGS sequence"/>
</dbReference>
<proteinExistence type="predicted"/>
<keyword evidence="1" id="KW-0812">Transmembrane</keyword>
<accession>A0A1G7AXC8</accession>
<sequence length="39" mass="4209">MISAAGLSALVVPALALATVTPIVLIYLVWRDVKEKSLW</sequence>
<gene>
    <name evidence="2" type="ORF">SAMN04488071_2257</name>
</gene>
<name>A0A1G7AXC8_9PROT</name>
<organism evidence="2 3">
    <name type="scientific">Kordiimonas lacus</name>
    <dbReference type="NCBI Taxonomy" id="637679"/>
    <lineage>
        <taxon>Bacteria</taxon>
        <taxon>Pseudomonadati</taxon>
        <taxon>Pseudomonadota</taxon>
        <taxon>Alphaproteobacteria</taxon>
        <taxon>Kordiimonadales</taxon>
        <taxon>Kordiimonadaceae</taxon>
        <taxon>Kordiimonas</taxon>
    </lineage>
</organism>
<keyword evidence="3" id="KW-1185">Reference proteome</keyword>
<protein>
    <submittedName>
        <fullName evidence="2">Uncharacterized protein</fullName>
    </submittedName>
</protein>